<dbReference type="Gene3D" id="3.30.420.40">
    <property type="match status" value="2"/>
</dbReference>
<sequence length="235" mass="24067">MPDEKNEVSERAVLLAWDTCTEAGIIAVGRSGVLEAETRFETARGGAHQLMPFVDSTLDELGIIPEDIGALAVGLGPGGFTGVKVSVATGKALARALDVPLVGIPTLDLLAAHAPEGDGPVIACMDARRGFVYATGYTRGGSLLKRATGYTCVSPEETGHIAAGLGHGRVTAVGYVPDSIVSAASSAGVEVEALADADVGFPMGRALLARAFAMIESGLCGNAFSIVPIYLKKEL</sequence>
<dbReference type="InterPro" id="IPR022496">
    <property type="entry name" value="T6A_TsaB"/>
</dbReference>
<dbReference type="EMBL" id="PHEX01000084">
    <property type="protein sequence ID" value="PKQ27524.1"/>
    <property type="molecule type" value="Genomic_DNA"/>
</dbReference>
<proteinExistence type="predicted"/>
<organism evidence="2 3">
    <name type="scientific">Candidatus Anoxymicrobium japonicum</name>
    <dbReference type="NCBI Taxonomy" id="2013648"/>
    <lineage>
        <taxon>Bacteria</taxon>
        <taxon>Bacillati</taxon>
        <taxon>Actinomycetota</taxon>
        <taxon>Candidatus Geothermincolia</taxon>
        <taxon>Candidatus Geothermincolales</taxon>
        <taxon>Candidatus Anoxymicrobiaceae</taxon>
        <taxon>Candidatus Anoxymicrobium</taxon>
    </lineage>
</organism>
<name>A0A2N3G4M4_9ACTN</name>
<evidence type="ECO:0000313" key="2">
    <source>
        <dbReference type="EMBL" id="PKQ27524.1"/>
    </source>
</evidence>
<protein>
    <submittedName>
        <fullName evidence="2">tRNA (Adenosine(37)-N6)-threonylcarbamoyltransferase complex dimerization subunit type 1 TsaB</fullName>
    </submittedName>
</protein>
<dbReference type="Proteomes" id="UP000233654">
    <property type="component" value="Unassembled WGS sequence"/>
</dbReference>
<evidence type="ECO:0000313" key="3">
    <source>
        <dbReference type="Proteomes" id="UP000233654"/>
    </source>
</evidence>
<dbReference type="GO" id="GO:0016740">
    <property type="term" value="F:transferase activity"/>
    <property type="evidence" value="ECO:0007669"/>
    <property type="project" value="UniProtKB-KW"/>
</dbReference>
<accession>A0A2N3G4M4</accession>
<dbReference type="GO" id="GO:0002949">
    <property type="term" value="P:tRNA threonylcarbamoyladenosine modification"/>
    <property type="evidence" value="ECO:0007669"/>
    <property type="project" value="InterPro"/>
</dbReference>
<dbReference type="SUPFAM" id="SSF53067">
    <property type="entry name" value="Actin-like ATPase domain"/>
    <property type="match status" value="2"/>
</dbReference>
<dbReference type="NCBIfam" id="TIGR03725">
    <property type="entry name" value="T6A_YeaZ"/>
    <property type="match status" value="1"/>
</dbReference>
<feature type="domain" description="Gcp-like" evidence="1">
    <location>
        <begin position="43"/>
        <end position="159"/>
    </location>
</feature>
<dbReference type="InterPro" id="IPR043129">
    <property type="entry name" value="ATPase_NBD"/>
</dbReference>
<dbReference type="Pfam" id="PF00814">
    <property type="entry name" value="TsaD"/>
    <property type="match status" value="1"/>
</dbReference>
<reference evidence="2 3" key="1">
    <citation type="journal article" date="2017" name="ISME J.">
        <title>Potential for microbial H2 and metal transformations associated with novel bacteria and archaea in deep terrestrial subsurface sediments.</title>
        <authorList>
            <person name="Hernsdorf A.W."/>
            <person name="Amano Y."/>
            <person name="Miyakawa K."/>
            <person name="Ise K."/>
            <person name="Suzuki Y."/>
            <person name="Anantharaman K."/>
            <person name="Probst A."/>
            <person name="Burstein D."/>
            <person name="Thomas B.C."/>
            <person name="Banfield J.F."/>
        </authorList>
    </citation>
    <scope>NUCLEOTIDE SEQUENCE [LARGE SCALE GENOMIC DNA]</scope>
    <source>
        <strain evidence="2">HGW-Actinobacteria-3</strain>
    </source>
</reference>
<evidence type="ECO:0000259" key="1">
    <source>
        <dbReference type="Pfam" id="PF00814"/>
    </source>
</evidence>
<comment type="caution">
    <text evidence="2">The sequence shown here is derived from an EMBL/GenBank/DDBJ whole genome shotgun (WGS) entry which is preliminary data.</text>
</comment>
<dbReference type="AlphaFoldDB" id="A0A2N3G4M4"/>
<dbReference type="InterPro" id="IPR000905">
    <property type="entry name" value="Gcp-like_dom"/>
</dbReference>
<gene>
    <name evidence="2" type="primary">tsaB</name>
    <name evidence="2" type="ORF">CVT63_07555</name>
</gene>
<keyword evidence="2" id="KW-0808">Transferase</keyword>